<protein>
    <submittedName>
        <fullName evidence="2">Uncharacterized protein</fullName>
    </submittedName>
</protein>
<dbReference type="Proteomes" id="UP000254834">
    <property type="component" value="Chromosome"/>
</dbReference>
<reference evidence="2 3" key="1">
    <citation type="submission" date="2017-12" db="EMBL/GenBank/DDBJ databases">
        <title>Chromulinavorax destructans is a abundant pathogen of dominant heterotrophic picoflagllates.</title>
        <authorList>
            <person name="Deeg C.M."/>
            <person name="Zimmer M."/>
            <person name="Suttle C.A."/>
        </authorList>
    </citation>
    <scope>NUCLEOTIDE SEQUENCE [LARGE SCALE GENOMIC DNA]</scope>
    <source>
        <strain evidence="2 3">SeV1</strain>
    </source>
</reference>
<accession>A0A345ZBR6</accession>
<organism evidence="2 3">
    <name type="scientific">Candidatus Chromulinivorax destructor</name>
    <dbReference type="NCBI Taxonomy" id="2066483"/>
    <lineage>
        <taxon>Bacteria</taxon>
        <taxon>Candidatus Babelota</taxon>
        <taxon>Candidatus Babeliae</taxon>
        <taxon>Candidatus Babeliales</taxon>
        <taxon>Candidatus Chromulinivoraceae</taxon>
        <taxon>Candidatus Chromulinivorax</taxon>
    </lineage>
</organism>
<proteinExistence type="predicted"/>
<keyword evidence="3" id="KW-1185">Reference proteome</keyword>
<dbReference type="EMBL" id="CP025544">
    <property type="protein sequence ID" value="AXK60733.1"/>
    <property type="molecule type" value="Genomic_DNA"/>
</dbReference>
<gene>
    <name evidence="2" type="ORF">C0J27_03180</name>
</gene>
<dbReference type="AlphaFoldDB" id="A0A345ZBR6"/>
<dbReference type="RefSeq" id="WP_115585748.1">
    <property type="nucleotide sequence ID" value="NZ_CP025544.1"/>
</dbReference>
<name>A0A345ZBR6_9BACT</name>
<feature type="region of interest" description="Disordered" evidence="1">
    <location>
        <begin position="37"/>
        <end position="58"/>
    </location>
</feature>
<evidence type="ECO:0000313" key="2">
    <source>
        <dbReference type="EMBL" id="AXK60733.1"/>
    </source>
</evidence>
<evidence type="ECO:0000313" key="3">
    <source>
        <dbReference type="Proteomes" id="UP000254834"/>
    </source>
</evidence>
<sequence length="72" mass="8092">MSKKSKQCSYTGHMHTMNRIDVEKKAFDSVTAQQSKMDLMSQRGVPVKHKNKGTDVALPQELHKESACKACK</sequence>
<evidence type="ECO:0000256" key="1">
    <source>
        <dbReference type="SAM" id="MobiDB-lite"/>
    </source>
</evidence>
<dbReference type="KEGG" id="cdes:C0J27_03180"/>